<dbReference type="AlphaFoldDB" id="A0A0F4YNW5"/>
<dbReference type="Proteomes" id="UP000053958">
    <property type="component" value="Unassembled WGS sequence"/>
</dbReference>
<dbReference type="GeneID" id="25318346"/>
<protein>
    <submittedName>
        <fullName evidence="1">Uncharacterized protein</fullName>
    </submittedName>
</protein>
<dbReference type="EMBL" id="LASV01000301">
    <property type="protein sequence ID" value="KKA19957.1"/>
    <property type="molecule type" value="Genomic_DNA"/>
</dbReference>
<evidence type="ECO:0000313" key="1">
    <source>
        <dbReference type="EMBL" id="KKA19957.1"/>
    </source>
</evidence>
<reference evidence="1 2" key="1">
    <citation type="submission" date="2015-04" db="EMBL/GenBank/DDBJ databases">
        <authorList>
            <person name="Heijne W.H."/>
            <person name="Fedorova N.D."/>
            <person name="Nierman W.C."/>
            <person name="Vollebregt A.W."/>
            <person name="Zhao Z."/>
            <person name="Wu L."/>
            <person name="Kumar M."/>
            <person name="Stam H."/>
            <person name="van den Berg M.A."/>
            <person name="Pel H.J."/>
        </authorList>
    </citation>
    <scope>NUCLEOTIDE SEQUENCE [LARGE SCALE GENOMIC DNA]</scope>
    <source>
        <strain evidence="1 2">CBS 393.64</strain>
    </source>
</reference>
<sequence>LLTGTTAARTSPSRSCPSSRLAVHLDLCDPSPLPLFLFFSHCLQPGHFPAVLSRSLSLTDRSCCFYLYQPYCCASASTRGGQPPCRRLLALGWLALLR</sequence>
<dbReference type="RefSeq" id="XP_013326569.1">
    <property type="nucleotide sequence ID" value="XM_013471115.1"/>
</dbReference>
<proteinExistence type="predicted"/>
<keyword evidence="2" id="KW-1185">Reference proteome</keyword>
<comment type="caution">
    <text evidence="1">The sequence shown here is derived from an EMBL/GenBank/DDBJ whole genome shotgun (WGS) entry which is preliminary data.</text>
</comment>
<accession>A0A0F4YNW5</accession>
<organism evidence="1 2">
    <name type="scientific">Rasamsonia emersonii (strain ATCC 16479 / CBS 393.64 / IMI 116815)</name>
    <dbReference type="NCBI Taxonomy" id="1408163"/>
    <lineage>
        <taxon>Eukaryota</taxon>
        <taxon>Fungi</taxon>
        <taxon>Dikarya</taxon>
        <taxon>Ascomycota</taxon>
        <taxon>Pezizomycotina</taxon>
        <taxon>Eurotiomycetes</taxon>
        <taxon>Eurotiomycetidae</taxon>
        <taxon>Eurotiales</taxon>
        <taxon>Trichocomaceae</taxon>
        <taxon>Rasamsonia</taxon>
    </lineage>
</organism>
<gene>
    <name evidence="1" type="ORF">T310_6026</name>
</gene>
<name>A0A0F4YNW5_RASE3</name>
<evidence type="ECO:0000313" key="2">
    <source>
        <dbReference type="Proteomes" id="UP000053958"/>
    </source>
</evidence>
<feature type="non-terminal residue" evidence="1">
    <location>
        <position position="1"/>
    </location>
</feature>